<protein>
    <submittedName>
        <fullName evidence="3">Sulfate ester-binding protein</fullName>
    </submittedName>
</protein>
<dbReference type="OrthoDB" id="9780180at2"/>
<evidence type="ECO:0000313" key="4">
    <source>
        <dbReference type="Proteomes" id="UP000185895"/>
    </source>
</evidence>
<dbReference type="AlphaFoldDB" id="A0A1E7R1Y0"/>
<dbReference type="Pfam" id="PF09084">
    <property type="entry name" value="NMT1"/>
    <property type="match status" value="1"/>
</dbReference>
<dbReference type="STRING" id="1262585.BJI46_14205"/>
<dbReference type="EMBL" id="MKKK01000048">
    <property type="protein sequence ID" value="OEY93291.1"/>
    <property type="molecule type" value="Genomic_DNA"/>
</dbReference>
<organism evidence="3 4">
    <name type="scientific">Acinetobacter qingfengensis</name>
    <dbReference type="NCBI Taxonomy" id="1262585"/>
    <lineage>
        <taxon>Bacteria</taxon>
        <taxon>Pseudomonadati</taxon>
        <taxon>Pseudomonadota</taxon>
        <taxon>Gammaproteobacteria</taxon>
        <taxon>Moraxellales</taxon>
        <taxon>Moraxellaceae</taxon>
        <taxon>Acinetobacter</taxon>
    </lineage>
</organism>
<dbReference type="SUPFAM" id="SSF53850">
    <property type="entry name" value="Periplasmic binding protein-like II"/>
    <property type="match status" value="1"/>
</dbReference>
<feature type="transmembrane region" description="Helical" evidence="1">
    <location>
        <begin position="10"/>
        <end position="27"/>
    </location>
</feature>
<sequence>MINSAIKSKYIVGLIIFLAIVVLFIVFKPDRKSSVVQKSQTPVQPQIIRIAVPDLSSGKNSSSGNPIVDYIYLNKLFEKEFEKDNVKVEWHFFKGAGPVINEALANKQLDYAFLGDLATIIGKANGVETTLLAATGRDSSVYLGVIPDHGYDSLDKLKGKRIAVWQGTAHQLSFNRFIQSYGFNEKDFKIINLDPAATNAALAAKQVDAGWGLFNILALQKKGAVDIPLSTKTQKNSRGTIASALVARSEYVQTHPETTQRFINVVLKSAYWASQEKNREELIQMMSKNASYPEDLYRLDLQGKDVKKISSPKLDQDYLDYLQLGVDTALEAKLIRQRFDVNQWLDRSYLDKGLKQLNYDHVW</sequence>
<dbReference type="PANTHER" id="PTHR30024">
    <property type="entry name" value="ALIPHATIC SULFONATES-BINDING PROTEIN-RELATED"/>
    <property type="match status" value="1"/>
</dbReference>
<dbReference type="Proteomes" id="UP000185895">
    <property type="component" value="Unassembled WGS sequence"/>
</dbReference>
<keyword evidence="1" id="KW-0812">Transmembrane</keyword>
<dbReference type="InterPro" id="IPR015168">
    <property type="entry name" value="SsuA/THI5"/>
</dbReference>
<keyword evidence="4" id="KW-1185">Reference proteome</keyword>
<feature type="domain" description="SsuA/THI5-like" evidence="2">
    <location>
        <begin position="83"/>
        <end position="275"/>
    </location>
</feature>
<keyword evidence="1" id="KW-1133">Transmembrane helix</keyword>
<reference evidence="3 4" key="1">
    <citation type="submission" date="2016-09" db="EMBL/GenBank/DDBJ databases">
        <authorList>
            <person name="Capua I."/>
            <person name="De Benedictis P."/>
            <person name="Joannis T."/>
            <person name="Lombin L.H."/>
            <person name="Cattoli G."/>
        </authorList>
    </citation>
    <scope>NUCLEOTIDE SEQUENCE [LARGE SCALE GENOMIC DNA]</scope>
    <source>
        <strain evidence="3 4">ANC 4671</strain>
    </source>
</reference>
<accession>A0A1E7R1Y0</accession>
<dbReference type="Gene3D" id="3.40.190.10">
    <property type="entry name" value="Periplasmic binding protein-like II"/>
    <property type="match status" value="2"/>
</dbReference>
<proteinExistence type="predicted"/>
<name>A0A1E7R1Y0_9GAMM</name>
<evidence type="ECO:0000256" key="1">
    <source>
        <dbReference type="SAM" id="Phobius"/>
    </source>
</evidence>
<evidence type="ECO:0000259" key="2">
    <source>
        <dbReference type="Pfam" id="PF09084"/>
    </source>
</evidence>
<keyword evidence="1" id="KW-0472">Membrane</keyword>
<evidence type="ECO:0000313" key="3">
    <source>
        <dbReference type="EMBL" id="OEY93291.1"/>
    </source>
</evidence>
<comment type="caution">
    <text evidence="3">The sequence shown here is derived from an EMBL/GenBank/DDBJ whole genome shotgun (WGS) entry which is preliminary data.</text>
</comment>
<dbReference type="PANTHER" id="PTHR30024:SF21">
    <property type="entry name" value="ABC TRANSPORTER SUBSTRATE-BINDING PROTEIN"/>
    <property type="match status" value="1"/>
</dbReference>
<gene>
    <name evidence="3" type="ORF">BJI46_14205</name>
</gene>